<dbReference type="PANTHER" id="PTHR31344">
    <property type="entry name" value="NUCLEAR PORE COMPLEX PROTEIN NUP205"/>
    <property type="match status" value="1"/>
</dbReference>
<gene>
    <name evidence="8" type="ORF">AARE701A_LOCUS14668</name>
</gene>
<evidence type="ECO:0000313" key="8">
    <source>
        <dbReference type="EMBL" id="CAE6089011.1"/>
    </source>
</evidence>
<feature type="compositionally biased region" description="Polar residues" evidence="5">
    <location>
        <begin position="475"/>
        <end position="506"/>
    </location>
</feature>
<accession>A0A8S2AMX9</accession>
<evidence type="ECO:0000259" key="7">
    <source>
        <dbReference type="PROSITE" id="PS51126"/>
    </source>
</evidence>
<name>A0A8S2AMX9_ARAAE</name>
<feature type="chain" id="PRO_5035869533" description="Dilute domain-containing protein" evidence="6">
    <location>
        <begin position="29"/>
        <end position="1064"/>
    </location>
</feature>
<feature type="signal peptide" evidence="6">
    <location>
        <begin position="1"/>
        <end position="28"/>
    </location>
</feature>
<evidence type="ECO:0000256" key="3">
    <source>
        <dbReference type="ARBA" id="ARBA00023180"/>
    </source>
</evidence>
<feature type="region of interest" description="Disordered" evidence="5">
    <location>
        <begin position="389"/>
        <end position="550"/>
    </location>
</feature>
<proteinExistence type="inferred from homology"/>
<feature type="compositionally biased region" description="Polar residues" evidence="5">
    <location>
        <begin position="347"/>
        <end position="358"/>
    </location>
</feature>
<evidence type="ECO:0000256" key="4">
    <source>
        <dbReference type="SAM" id="Coils"/>
    </source>
</evidence>
<evidence type="ECO:0000256" key="1">
    <source>
        <dbReference type="ARBA" id="ARBA00007843"/>
    </source>
</evidence>
<dbReference type="GO" id="GO:0005643">
    <property type="term" value="C:nuclear pore"/>
    <property type="evidence" value="ECO:0007669"/>
    <property type="project" value="InterPro"/>
</dbReference>
<evidence type="ECO:0000256" key="2">
    <source>
        <dbReference type="ARBA" id="ARBA00022974"/>
    </source>
</evidence>
<feature type="compositionally biased region" description="Polar residues" evidence="5">
    <location>
        <begin position="450"/>
        <end position="460"/>
    </location>
</feature>
<dbReference type="PROSITE" id="PS51126">
    <property type="entry name" value="DILUTE"/>
    <property type="match status" value="1"/>
</dbReference>
<keyword evidence="4" id="KW-0175">Coiled coil</keyword>
<protein>
    <recommendedName>
        <fullName evidence="7">Dilute domain-containing protein</fullName>
    </recommendedName>
</protein>
<feature type="compositionally biased region" description="Basic and acidic residues" evidence="5">
    <location>
        <begin position="419"/>
        <end position="429"/>
    </location>
</feature>
<comment type="similarity">
    <text evidence="1">Belongs to the fasciclin-like AGP family.</text>
</comment>
<dbReference type="Proteomes" id="UP000682877">
    <property type="component" value="Chromosome 6"/>
</dbReference>
<keyword evidence="6" id="KW-0732">Signal</keyword>
<feature type="compositionally biased region" description="Polar residues" evidence="5">
    <location>
        <begin position="515"/>
        <end position="531"/>
    </location>
</feature>
<dbReference type="AlphaFoldDB" id="A0A8S2AMX9"/>
<sequence length="1064" mass="118906">MCFCSSDCFVYFVLSVALAFMAISSTLRSPPDSEPTIPIASSSSLSLNASNALRQSNFKAIATLLHISPEIFLSSSRNTTLFAIEDASFFNTSSLHPLFLKQLLQYHTLPHMLPMNDLLKKPQGTCLSTLLHHKSVQISTVDQESRTAEVNHVRISHPDMFLGDSLVIHGVLGPFSPLRPHSDHLLQTPLCQSDTRNKTSDNDEVPVNIDWIRIVQLLSSNGFVPFAIGLHSVLNRIVNDHHHKNLTGVTILATPNLVSLSSASPFLYEVVRHHILAQRLTNKDFASMPNNASVKTLDPYQDLIITRRNDNSSSGDFMISGVEIVDPDMFSSSEFKAMKRFERPRTSTHSQPRTSTNSAKKDQKPRSSSKGNGLKPLNAAQLVSRVLDATASEPSSTAVTDSTTGSESSEVYDNVNVHYMDDANDKSRNDGNLVDCQEEGNGDESDYEANNESVFSSQGDLISHEDKKSERPSMVSKSKSSQDRPFTSKGRTNISDSVRSRSNTFHGSARKTVRSSKSQAKALSEFSSYRSSENHRVLSPASPVDSTPFEEAKEDDEFEDALNSVNNTESDNETTLVYKENKRSEVEKVLTQKIETMETRIEKLEEELREVASLEMSLYSVFPEHGSSSHKLHKPARDLSRLYALARKNRSENKLISVTKNIVSGLSLLLKSCGSDVSRLTYWLSNTVMLREIISEEFGGTNLNGSNSLKEDWTDVRTLIAALRRVERCLFTQAVESIWSQVMMVYMRPEGVDSTMGEMIGNFAEPATCDRLQESFSVNLWKKAFEEALQRLCPVQATRRQCGCLHVLTRMVMEQCIVRLDVAMFNAILREWAHQIPTDSASDPIADSRVLPIPAGVLSFESGVKLKNTVGYWSRLLTDIFELNVDHSPEKEQQMQRGDESFKPFHLLNELSDLLMLPKEMLVDSSTRDEVCPSIGLSLIKRILCNFTPDEFCPYPVPGTVLEELNAQSILESRSSSGDATRCFPRQVNPVSYYPPSCSHLTDIVAEFTVKLKLSMTQKKGYSRNEEVDTSRSPPYYNILKGAEEKDAINFSQTNERYRLLGEA</sequence>
<keyword evidence="2" id="KW-0654">Proteoglycan</keyword>
<evidence type="ECO:0000256" key="6">
    <source>
        <dbReference type="SAM" id="SignalP"/>
    </source>
</evidence>
<dbReference type="PANTHER" id="PTHR31344:SF10">
    <property type="entry name" value="NUCLEOLAR-LIKE PROTEIN"/>
    <property type="match status" value="1"/>
</dbReference>
<dbReference type="EMBL" id="LR999456">
    <property type="protein sequence ID" value="CAE6089011.1"/>
    <property type="molecule type" value="Genomic_DNA"/>
</dbReference>
<dbReference type="Gene3D" id="2.30.180.10">
    <property type="entry name" value="FAS1 domain"/>
    <property type="match status" value="1"/>
</dbReference>
<feature type="region of interest" description="Disordered" evidence="5">
    <location>
        <begin position="341"/>
        <end position="377"/>
    </location>
</feature>
<feature type="compositionally biased region" description="Acidic residues" evidence="5">
    <location>
        <begin position="436"/>
        <end position="449"/>
    </location>
</feature>
<dbReference type="InterPro" id="IPR000782">
    <property type="entry name" value="FAS1_domain"/>
</dbReference>
<keyword evidence="9" id="KW-1185">Reference proteome</keyword>
<feature type="compositionally biased region" description="Basic and acidic residues" evidence="5">
    <location>
        <begin position="462"/>
        <end position="471"/>
    </location>
</feature>
<dbReference type="SUPFAM" id="SSF82153">
    <property type="entry name" value="FAS1 domain"/>
    <property type="match status" value="1"/>
</dbReference>
<dbReference type="SMART" id="SM00554">
    <property type="entry name" value="FAS1"/>
    <property type="match status" value="2"/>
</dbReference>
<keyword evidence="3" id="KW-0325">Glycoprotein</keyword>
<evidence type="ECO:0000313" key="9">
    <source>
        <dbReference type="Proteomes" id="UP000682877"/>
    </source>
</evidence>
<feature type="domain" description="Dilute" evidence="7">
    <location>
        <begin position="653"/>
        <end position="973"/>
    </location>
</feature>
<feature type="coiled-coil region" evidence="4">
    <location>
        <begin position="587"/>
        <end position="614"/>
    </location>
</feature>
<dbReference type="InterPro" id="IPR002710">
    <property type="entry name" value="Dilute_dom"/>
</dbReference>
<reference evidence="8" key="1">
    <citation type="submission" date="2021-01" db="EMBL/GenBank/DDBJ databases">
        <authorList>
            <person name="Bezrukov I."/>
        </authorList>
    </citation>
    <scope>NUCLEOTIDE SEQUENCE</scope>
</reference>
<organism evidence="8 9">
    <name type="scientific">Arabidopsis arenosa</name>
    <name type="common">Sand rock-cress</name>
    <name type="synonym">Cardaminopsis arenosa</name>
    <dbReference type="NCBI Taxonomy" id="38785"/>
    <lineage>
        <taxon>Eukaryota</taxon>
        <taxon>Viridiplantae</taxon>
        <taxon>Streptophyta</taxon>
        <taxon>Embryophyta</taxon>
        <taxon>Tracheophyta</taxon>
        <taxon>Spermatophyta</taxon>
        <taxon>Magnoliopsida</taxon>
        <taxon>eudicotyledons</taxon>
        <taxon>Gunneridae</taxon>
        <taxon>Pentapetalae</taxon>
        <taxon>rosids</taxon>
        <taxon>malvids</taxon>
        <taxon>Brassicales</taxon>
        <taxon>Brassicaceae</taxon>
        <taxon>Camelineae</taxon>
        <taxon>Arabidopsis</taxon>
    </lineage>
</organism>
<evidence type="ECO:0000256" key="5">
    <source>
        <dbReference type="SAM" id="MobiDB-lite"/>
    </source>
</evidence>
<dbReference type="InterPro" id="IPR021827">
    <property type="entry name" value="Nup186/Nup192/Nup205"/>
</dbReference>
<dbReference type="InterPro" id="IPR036378">
    <property type="entry name" value="FAS1_dom_sf"/>
</dbReference>
<feature type="compositionally biased region" description="Polar residues" evidence="5">
    <location>
        <begin position="392"/>
        <end position="411"/>
    </location>
</feature>